<reference evidence="5 6" key="1">
    <citation type="submission" date="2020-06" db="EMBL/GenBank/DDBJ databases">
        <authorList>
            <person name="Li R."/>
            <person name="Bekaert M."/>
        </authorList>
    </citation>
    <scope>NUCLEOTIDE SEQUENCE [LARGE SCALE GENOMIC DNA]</scope>
    <source>
        <strain evidence="6">wild</strain>
    </source>
</reference>
<dbReference type="PANTHER" id="PTHR22914:SF41">
    <property type="entry name" value="CHITIN SYNTHASE 7"/>
    <property type="match status" value="1"/>
</dbReference>
<name>A0A6J8BCR0_MYTCO</name>
<dbReference type="EMBL" id="CACVKT020002989">
    <property type="protein sequence ID" value="CAC5381090.1"/>
    <property type="molecule type" value="Genomic_DNA"/>
</dbReference>
<accession>A0A6J8BCR0</accession>
<keyword evidence="3 4" id="KW-0472">Membrane</keyword>
<evidence type="ECO:0000256" key="1">
    <source>
        <dbReference type="ARBA" id="ARBA00004141"/>
    </source>
</evidence>
<evidence type="ECO:0000256" key="2">
    <source>
        <dbReference type="ARBA" id="ARBA00022692"/>
    </source>
</evidence>
<dbReference type="EC" id="2.4.1.16" evidence="5"/>
<dbReference type="InterPro" id="IPR004835">
    <property type="entry name" value="Chitin_synth"/>
</dbReference>
<keyword evidence="5" id="KW-0808">Transferase</keyword>
<dbReference type="Proteomes" id="UP000507470">
    <property type="component" value="Unassembled WGS sequence"/>
</dbReference>
<sequence length="270" mass="31224">MLNDNHLYNVCGWGFCSIRYSSPKATELDDTNTNSNVNDRGQETINLDDISRFSVDEFVKDIGKKERKFWEKQIEKYVKPHDKMDKFTNERESKLKKELFDLRNTVCLFVYLSNAILVTVMFGLTQVNAFKSSLTAGFDCGGEKNSIVPIAILFSAVFVFLLLIQFLCMLYHRFSTLVHITANTNLRSTENEHIAEIMTTIIKLAIQRSRDEQEAVSNKSRKVLDSNRSVMKADENHLKSFKDLMRRNKSKLQAIVRIKRSRVFEKSVSK</sequence>
<dbReference type="GO" id="GO:0016020">
    <property type="term" value="C:membrane"/>
    <property type="evidence" value="ECO:0007669"/>
    <property type="project" value="UniProtKB-SubCell"/>
</dbReference>
<dbReference type="GO" id="GO:0006031">
    <property type="term" value="P:chitin biosynthetic process"/>
    <property type="evidence" value="ECO:0007669"/>
    <property type="project" value="TreeGrafter"/>
</dbReference>
<evidence type="ECO:0000313" key="6">
    <source>
        <dbReference type="Proteomes" id="UP000507470"/>
    </source>
</evidence>
<keyword evidence="4" id="KW-1133">Transmembrane helix</keyword>
<feature type="transmembrane region" description="Helical" evidence="4">
    <location>
        <begin position="106"/>
        <end position="127"/>
    </location>
</feature>
<dbReference type="AlphaFoldDB" id="A0A6J8BCR0"/>
<dbReference type="GO" id="GO:0071944">
    <property type="term" value="C:cell periphery"/>
    <property type="evidence" value="ECO:0007669"/>
    <property type="project" value="TreeGrafter"/>
</dbReference>
<organism evidence="5 6">
    <name type="scientific">Mytilus coruscus</name>
    <name type="common">Sea mussel</name>
    <dbReference type="NCBI Taxonomy" id="42192"/>
    <lineage>
        <taxon>Eukaryota</taxon>
        <taxon>Metazoa</taxon>
        <taxon>Spiralia</taxon>
        <taxon>Lophotrochozoa</taxon>
        <taxon>Mollusca</taxon>
        <taxon>Bivalvia</taxon>
        <taxon>Autobranchia</taxon>
        <taxon>Pteriomorphia</taxon>
        <taxon>Mytilida</taxon>
        <taxon>Mytiloidea</taxon>
        <taxon>Mytilidae</taxon>
        <taxon>Mytilinae</taxon>
        <taxon>Mytilus</taxon>
    </lineage>
</organism>
<dbReference type="GO" id="GO:0004100">
    <property type="term" value="F:chitin synthase activity"/>
    <property type="evidence" value="ECO:0007669"/>
    <property type="project" value="UniProtKB-EC"/>
</dbReference>
<keyword evidence="6" id="KW-1185">Reference proteome</keyword>
<protein>
    <submittedName>
        <fullName evidence="5">CHS1</fullName>
        <ecNumber evidence="5">2.4.1.16</ecNumber>
    </submittedName>
</protein>
<keyword evidence="2 4" id="KW-0812">Transmembrane</keyword>
<feature type="transmembrane region" description="Helical" evidence="4">
    <location>
        <begin position="147"/>
        <end position="171"/>
    </location>
</feature>
<evidence type="ECO:0000313" key="5">
    <source>
        <dbReference type="EMBL" id="CAC5381090.1"/>
    </source>
</evidence>
<dbReference type="PANTHER" id="PTHR22914">
    <property type="entry name" value="CHITIN SYNTHASE"/>
    <property type="match status" value="1"/>
</dbReference>
<keyword evidence="5" id="KW-0328">Glycosyltransferase</keyword>
<gene>
    <name evidence="5" type="ORF">MCOR_17005</name>
</gene>
<evidence type="ECO:0000256" key="3">
    <source>
        <dbReference type="ARBA" id="ARBA00023136"/>
    </source>
</evidence>
<proteinExistence type="predicted"/>
<dbReference type="OrthoDB" id="6155625at2759"/>
<comment type="subcellular location">
    <subcellularLocation>
        <location evidence="1">Membrane</location>
        <topology evidence="1">Multi-pass membrane protein</topology>
    </subcellularLocation>
</comment>
<evidence type="ECO:0000256" key="4">
    <source>
        <dbReference type="SAM" id="Phobius"/>
    </source>
</evidence>